<name>A0A9D2HP58_9BACE</name>
<keyword evidence="2" id="KW-0645">Protease</keyword>
<keyword evidence="5" id="KW-0482">Metalloprotease</keyword>
<feature type="chain" id="PRO_5039724667" evidence="6">
    <location>
        <begin position="28"/>
        <end position="975"/>
    </location>
</feature>
<keyword evidence="4" id="KW-0862">Zinc</keyword>
<feature type="domain" description="Peptidase M16 N-terminal" evidence="7">
    <location>
        <begin position="57"/>
        <end position="103"/>
    </location>
</feature>
<evidence type="ECO:0000256" key="6">
    <source>
        <dbReference type="SAM" id="SignalP"/>
    </source>
</evidence>
<sequence length="975" mass="110714">MNKLLKRMGLPALALATLALWSCSTKYEYETVPNDPLQARIYTLDNGLKVYMSVNKDEPRIQTYIAVRVGGKNDPAETTGLAHYFEHLMFKGTTNFGTQNYEAEKPLLDQIEQQFEVYRKTTDEAERKAIYHVIDSLSYEASKYAIPNEYDKLMAAIGANGTNAYTSFDVTCYTEDIPANQVEEWAKIQAERFRNCVIRGFHTELETVYEEKNMSLTRDSRKVYEAMLATLFPHHPYGSQTVLGTQEHLKNPSITNIKNYYKTWYVPNNMAICLSGDFDPDQMIATLDQYFGTLQPNPELPVLNLPKEDDITAPLTREVLGPEAENITLAWRLPAASDPDAELMQVVGQILYNGQAGLIDLDIAQQQKALSAYAYPSLMADYGTFVMAGRPKAGQTLDEVKDLLLAELKKLRDGDFDNALLEATVNNFKLYQQYLLQSNAGRADWFVQSFVNGTEWADEVTQLERASKVTKEQVMALANKYLRDDNYAIIYKRQGKDPNEKKIDKPQITPIAMNRDTASAFLRQIQDEAAKATPIEPVFLDYSKDLTQLSAKGGAVPVLYKQNTKDDIFQLIYLFDMGNEQDRYLSMAAQYLEYLGTSDLTPEQVKQEFYRMACSFGVSSGGRRTYVTLTGLNEYLPQAIALFEKLLADAQVNPQAYTNLVADQLKARKDAKLSQSSNFSRLMQYVWYGPQVTKVALSEAELKGTDPQTLVDRIHNLNGYKHRILYYGPSTQDELLAVIDKEHRTPDALKDIPAPTHRLALQQTPETHVYVAPYDAKNLYMMQYSNRGEKFDPASEPGRQLYDEYFGGGMNSIVFQEMRESRGLAYSAWAGLNAPGYLDQTYYFISQIATQSDKLMDAVNTFNDIINNMPLSENAFRLAKEGMITRLRTDRITKMGIIWNYLDAQDMGQNVDSRIKLYNDVQQMTLDDVAAFQQKWVKDRTYIYGILGNKKDLDMNALKKLGPVTELTTEDIFGY</sequence>
<dbReference type="PANTHER" id="PTHR43690">
    <property type="entry name" value="NARDILYSIN"/>
    <property type="match status" value="1"/>
</dbReference>
<protein>
    <submittedName>
        <fullName evidence="9">Insulinase family protein</fullName>
    </submittedName>
</protein>
<comment type="caution">
    <text evidence="9">The sequence shown here is derived from an EMBL/GenBank/DDBJ whole genome shotgun (WGS) entry which is preliminary data.</text>
</comment>
<evidence type="ECO:0000256" key="1">
    <source>
        <dbReference type="ARBA" id="ARBA00007261"/>
    </source>
</evidence>
<dbReference type="GO" id="GO:0046872">
    <property type="term" value="F:metal ion binding"/>
    <property type="evidence" value="ECO:0007669"/>
    <property type="project" value="InterPro"/>
</dbReference>
<dbReference type="Pfam" id="PF00675">
    <property type="entry name" value="Peptidase_M16"/>
    <property type="match status" value="2"/>
</dbReference>
<gene>
    <name evidence="9" type="ORF">H9785_02525</name>
</gene>
<keyword evidence="6" id="KW-0732">Signal</keyword>
<dbReference type="GO" id="GO:0006508">
    <property type="term" value="P:proteolysis"/>
    <property type="evidence" value="ECO:0007669"/>
    <property type="project" value="UniProtKB-KW"/>
</dbReference>
<comment type="similarity">
    <text evidence="1">Belongs to the peptidase M16 family.</text>
</comment>
<keyword evidence="3" id="KW-0378">Hydrolase</keyword>
<evidence type="ECO:0000256" key="2">
    <source>
        <dbReference type="ARBA" id="ARBA00022670"/>
    </source>
</evidence>
<dbReference type="Pfam" id="PF05193">
    <property type="entry name" value="Peptidase_M16_C"/>
    <property type="match status" value="2"/>
</dbReference>
<dbReference type="AlphaFoldDB" id="A0A9D2HP58"/>
<reference evidence="9" key="2">
    <citation type="submission" date="2021-04" db="EMBL/GenBank/DDBJ databases">
        <authorList>
            <person name="Gilroy R."/>
        </authorList>
    </citation>
    <scope>NUCLEOTIDE SEQUENCE</scope>
    <source>
        <strain evidence="9">ChiHecec1B25-7008</strain>
    </source>
</reference>
<proteinExistence type="inferred from homology"/>
<dbReference type="InterPro" id="IPR050626">
    <property type="entry name" value="Peptidase_M16"/>
</dbReference>
<feature type="domain" description="Peptidase M16 C-terminal" evidence="8">
    <location>
        <begin position="256"/>
        <end position="427"/>
    </location>
</feature>
<dbReference type="SUPFAM" id="SSF63411">
    <property type="entry name" value="LuxS/MPP-like metallohydrolase"/>
    <property type="match status" value="4"/>
</dbReference>
<dbReference type="PANTHER" id="PTHR43690:SF17">
    <property type="entry name" value="PROTEIN YHJJ"/>
    <property type="match status" value="1"/>
</dbReference>
<organism evidence="9 10">
    <name type="scientific">Candidatus Bacteroides intestinavium</name>
    <dbReference type="NCBI Taxonomy" id="2838469"/>
    <lineage>
        <taxon>Bacteria</taxon>
        <taxon>Pseudomonadati</taxon>
        <taxon>Bacteroidota</taxon>
        <taxon>Bacteroidia</taxon>
        <taxon>Bacteroidales</taxon>
        <taxon>Bacteroidaceae</taxon>
        <taxon>Bacteroides</taxon>
    </lineage>
</organism>
<dbReference type="InterPro" id="IPR011249">
    <property type="entry name" value="Metalloenz_LuxS/M16"/>
</dbReference>
<evidence type="ECO:0000256" key="4">
    <source>
        <dbReference type="ARBA" id="ARBA00022833"/>
    </source>
</evidence>
<feature type="domain" description="Peptidase M16 N-terminal" evidence="7">
    <location>
        <begin position="131"/>
        <end position="241"/>
    </location>
</feature>
<evidence type="ECO:0000256" key="3">
    <source>
        <dbReference type="ARBA" id="ARBA00022801"/>
    </source>
</evidence>
<dbReference type="EMBL" id="DWZE01000032">
    <property type="protein sequence ID" value="HJA82840.1"/>
    <property type="molecule type" value="Genomic_DNA"/>
</dbReference>
<reference evidence="9" key="1">
    <citation type="journal article" date="2021" name="PeerJ">
        <title>Extensive microbial diversity within the chicken gut microbiome revealed by metagenomics and culture.</title>
        <authorList>
            <person name="Gilroy R."/>
            <person name="Ravi A."/>
            <person name="Getino M."/>
            <person name="Pursley I."/>
            <person name="Horton D.L."/>
            <person name="Alikhan N.F."/>
            <person name="Baker D."/>
            <person name="Gharbi K."/>
            <person name="Hall N."/>
            <person name="Watson M."/>
            <person name="Adriaenssens E.M."/>
            <person name="Foster-Nyarko E."/>
            <person name="Jarju S."/>
            <person name="Secka A."/>
            <person name="Antonio M."/>
            <person name="Oren A."/>
            <person name="Chaudhuri R.R."/>
            <person name="La Ragione R."/>
            <person name="Hildebrand F."/>
            <person name="Pallen M.J."/>
        </authorList>
    </citation>
    <scope>NUCLEOTIDE SEQUENCE</scope>
    <source>
        <strain evidence="9">ChiHecec1B25-7008</strain>
    </source>
</reference>
<dbReference type="Gene3D" id="3.30.830.10">
    <property type="entry name" value="Metalloenzyme, LuxS/M16 peptidase-like"/>
    <property type="match status" value="4"/>
</dbReference>
<evidence type="ECO:0000256" key="5">
    <source>
        <dbReference type="ARBA" id="ARBA00023049"/>
    </source>
</evidence>
<accession>A0A9D2HP58</accession>
<feature type="domain" description="Peptidase M16 C-terminal" evidence="8">
    <location>
        <begin position="725"/>
        <end position="879"/>
    </location>
</feature>
<dbReference type="Proteomes" id="UP000823860">
    <property type="component" value="Unassembled WGS sequence"/>
</dbReference>
<evidence type="ECO:0000313" key="10">
    <source>
        <dbReference type="Proteomes" id="UP000823860"/>
    </source>
</evidence>
<feature type="signal peptide" evidence="6">
    <location>
        <begin position="1"/>
        <end position="27"/>
    </location>
</feature>
<dbReference type="GO" id="GO:0008237">
    <property type="term" value="F:metallopeptidase activity"/>
    <property type="evidence" value="ECO:0007669"/>
    <property type="project" value="UniProtKB-KW"/>
</dbReference>
<evidence type="ECO:0000259" key="7">
    <source>
        <dbReference type="Pfam" id="PF00675"/>
    </source>
</evidence>
<evidence type="ECO:0000259" key="8">
    <source>
        <dbReference type="Pfam" id="PF05193"/>
    </source>
</evidence>
<evidence type="ECO:0000313" key="9">
    <source>
        <dbReference type="EMBL" id="HJA82840.1"/>
    </source>
</evidence>
<dbReference type="InterPro" id="IPR007863">
    <property type="entry name" value="Peptidase_M16_C"/>
</dbReference>
<dbReference type="InterPro" id="IPR011765">
    <property type="entry name" value="Pept_M16_N"/>
</dbReference>